<evidence type="ECO:0000313" key="2">
    <source>
        <dbReference type="Proteomes" id="UP000522081"/>
    </source>
</evidence>
<dbReference type="EMBL" id="JACBZF010000014">
    <property type="protein sequence ID" value="NYH97134.1"/>
    <property type="molecule type" value="Genomic_DNA"/>
</dbReference>
<proteinExistence type="predicted"/>
<accession>A0A7Y9XYV3</accession>
<organism evidence="1 2">
    <name type="scientific">Novosphingobium marinum</name>
    <dbReference type="NCBI Taxonomy" id="1514948"/>
    <lineage>
        <taxon>Bacteria</taxon>
        <taxon>Pseudomonadati</taxon>
        <taxon>Pseudomonadota</taxon>
        <taxon>Alphaproteobacteria</taxon>
        <taxon>Sphingomonadales</taxon>
        <taxon>Sphingomonadaceae</taxon>
        <taxon>Novosphingobium</taxon>
    </lineage>
</organism>
<gene>
    <name evidence="1" type="ORF">FHS75_003495</name>
</gene>
<dbReference type="RefSeq" id="WP_179408900.1">
    <property type="nucleotide sequence ID" value="NZ_BMGF01000016.1"/>
</dbReference>
<dbReference type="AlphaFoldDB" id="A0A7Y9XYV3"/>
<sequence length="113" mass="12260">MALSGFASGALVASPIAAVLTWLAVTYQQHVDVRVERDTVAVRADRAAFDQTFERDWAALSGEQRGTCDPESIAELARLRTRLGELEAKLAGSSDTLEADAEELRQLVAEEAR</sequence>
<dbReference type="Proteomes" id="UP000522081">
    <property type="component" value="Unassembled WGS sequence"/>
</dbReference>
<evidence type="ECO:0000313" key="1">
    <source>
        <dbReference type="EMBL" id="NYH97134.1"/>
    </source>
</evidence>
<comment type="caution">
    <text evidence="1">The sequence shown here is derived from an EMBL/GenBank/DDBJ whole genome shotgun (WGS) entry which is preliminary data.</text>
</comment>
<keyword evidence="2" id="KW-1185">Reference proteome</keyword>
<name>A0A7Y9XYV3_9SPHN</name>
<reference evidence="1 2" key="1">
    <citation type="submission" date="2020-07" db="EMBL/GenBank/DDBJ databases">
        <title>Genomic Encyclopedia of Type Strains, Phase IV (KMG-IV): sequencing the most valuable type-strain genomes for metagenomic binning, comparative biology and taxonomic classification.</title>
        <authorList>
            <person name="Goeker M."/>
        </authorList>
    </citation>
    <scope>NUCLEOTIDE SEQUENCE [LARGE SCALE GENOMIC DNA]</scope>
    <source>
        <strain evidence="1 2">DSM 29043</strain>
    </source>
</reference>
<protein>
    <submittedName>
        <fullName evidence="1">Uncharacterized protein</fullName>
    </submittedName>
</protein>